<dbReference type="Pfam" id="PF00441">
    <property type="entry name" value="Acyl-CoA_dh_1"/>
    <property type="match status" value="1"/>
</dbReference>
<dbReference type="SUPFAM" id="SSF47203">
    <property type="entry name" value="Acyl-CoA dehydrogenase C-terminal domain-like"/>
    <property type="match status" value="1"/>
</dbReference>
<comment type="cofactor">
    <cofactor evidence="1 6">
        <name>FAD</name>
        <dbReference type="ChEBI" id="CHEBI:57692"/>
    </cofactor>
</comment>
<feature type="domain" description="Acyl-CoA dehydrogenase/oxidase C-terminal" evidence="7">
    <location>
        <begin position="231"/>
        <end position="379"/>
    </location>
</feature>
<keyword evidence="4 6" id="KW-0274">FAD</keyword>
<comment type="similarity">
    <text evidence="2 6">Belongs to the acyl-CoA dehydrogenase family.</text>
</comment>
<dbReference type="eggNOG" id="COG1960">
    <property type="taxonomic scope" value="Bacteria"/>
</dbReference>
<dbReference type="InterPro" id="IPR046373">
    <property type="entry name" value="Acyl-CoA_Oxase/DH_mid-dom_sf"/>
</dbReference>
<dbReference type="AlphaFoldDB" id="A0A074LSS3"/>
<dbReference type="InterPro" id="IPR037069">
    <property type="entry name" value="AcylCoA_DH/ox_N_sf"/>
</dbReference>
<dbReference type="InterPro" id="IPR009075">
    <property type="entry name" value="AcylCo_DH/oxidase_C"/>
</dbReference>
<dbReference type="FunFam" id="2.40.110.10:FF:000002">
    <property type="entry name" value="Acyl-CoA dehydrogenase fadE12"/>
    <property type="match status" value="1"/>
</dbReference>
<evidence type="ECO:0000256" key="5">
    <source>
        <dbReference type="ARBA" id="ARBA00023002"/>
    </source>
</evidence>
<dbReference type="Gene3D" id="1.10.540.10">
    <property type="entry name" value="Acyl-CoA dehydrogenase/oxidase, N-terminal domain"/>
    <property type="match status" value="1"/>
</dbReference>
<evidence type="ECO:0000259" key="8">
    <source>
        <dbReference type="Pfam" id="PF02770"/>
    </source>
</evidence>
<dbReference type="InterPro" id="IPR036250">
    <property type="entry name" value="AcylCo_DH-like_C"/>
</dbReference>
<protein>
    <submittedName>
        <fullName evidence="10">Acyl-CoA dehydrogenase</fullName>
    </submittedName>
</protein>
<feature type="domain" description="Acyl-CoA dehydrogenase/oxidase N-terminal" evidence="9">
    <location>
        <begin position="8"/>
        <end position="118"/>
    </location>
</feature>
<dbReference type="Pfam" id="PF02770">
    <property type="entry name" value="Acyl-CoA_dh_M"/>
    <property type="match status" value="1"/>
</dbReference>
<evidence type="ECO:0000313" key="10">
    <source>
        <dbReference type="EMBL" id="KEO82868.1"/>
    </source>
</evidence>
<evidence type="ECO:0000256" key="4">
    <source>
        <dbReference type="ARBA" id="ARBA00022827"/>
    </source>
</evidence>
<evidence type="ECO:0000259" key="7">
    <source>
        <dbReference type="Pfam" id="PF00441"/>
    </source>
</evidence>
<evidence type="ECO:0000256" key="1">
    <source>
        <dbReference type="ARBA" id="ARBA00001974"/>
    </source>
</evidence>
<accession>A0A074LSS3</accession>
<dbReference type="STRING" id="1157490.EL26_13245"/>
<dbReference type="PROSITE" id="PS00073">
    <property type="entry name" value="ACYL_COA_DH_2"/>
    <property type="match status" value="1"/>
</dbReference>
<dbReference type="InterPro" id="IPR013786">
    <property type="entry name" value="AcylCoA_DH/ox_N"/>
</dbReference>
<feature type="domain" description="Acyl-CoA oxidase/dehydrogenase middle" evidence="8">
    <location>
        <begin position="122"/>
        <end position="219"/>
    </location>
</feature>
<keyword evidence="11" id="KW-1185">Reference proteome</keyword>
<keyword evidence="3 6" id="KW-0285">Flavoprotein</keyword>
<dbReference type="PANTHER" id="PTHR43884:SF12">
    <property type="entry name" value="ISOVALERYL-COA DEHYDROGENASE, MITOCHONDRIAL-RELATED"/>
    <property type="match status" value="1"/>
</dbReference>
<dbReference type="EMBL" id="JMIR01000017">
    <property type="protein sequence ID" value="KEO82868.1"/>
    <property type="molecule type" value="Genomic_DNA"/>
</dbReference>
<evidence type="ECO:0000259" key="9">
    <source>
        <dbReference type="Pfam" id="PF02771"/>
    </source>
</evidence>
<dbReference type="PANTHER" id="PTHR43884">
    <property type="entry name" value="ACYL-COA DEHYDROGENASE"/>
    <property type="match status" value="1"/>
</dbReference>
<dbReference type="GO" id="GO:0003995">
    <property type="term" value="F:acyl-CoA dehydrogenase activity"/>
    <property type="evidence" value="ECO:0007669"/>
    <property type="project" value="InterPro"/>
</dbReference>
<reference evidence="10 11" key="1">
    <citation type="journal article" date="2013" name="Int. J. Syst. Evol. Microbiol.">
        <title>Tumebacillus flagellatus sp. nov., an alpha-amylase/pullulanase-producing bacterium isolated from cassava wastewater.</title>
        <authorList>
            <person name="Wang Q."/>
            <person name="Xie N."/>
            <person name="Qin Y."/>
            <person name="Shen N."/>
            <person name="Zhu J."/>
            <person name="Mi H."/>
            <person name="Huang R."/>
        </authorList>
    </citation>
    <scope>NUCLEOTIDE SEQUENCE [LARGE SCALE GENOMIC DNA]</scope>
    <source>
        <strain evidence="10 11">GST4</strain>
    </source>
</reference>
<evidence type="ECO:0000256" key="3">
    <source>
        <dbReference type="ARBA" id="ARBA00022630"/>
    </source>
</evidence>
<dbReference type="InterPro" id="IPR009100">
    <property type="entry name" value="AcylCoA_DH/oxidase_NM_dom_sf"/>
</dbReference>
<dbReference type="Pfam" id="PF02771">
    <property type="entry name" value="Acyl-CoA_dh_N"/>
    <property type="match status" value="1"/>
</dbReference>
<organism evidence="10 11">
    <name type="scientific">Tumebacillus flagellatus</name>
    <dbReference type="NCBI Taxonomy" id="1157490"/>
    <lineage>
        <taxon>Bacteria</taxon>
        <taxon>Bacillati</taxon>
        <taxon>Bacillota</taxon>
        <taxon>Bacilli</taxon>
        <taxon>Bacillales</taxon>
        <taxon>Alicyclobacillaceae</taxon>
        <taxon>Tumebacillus</taxon>
    </lineage>
</organism>
<dbReference type="FunFam" id="1.20.140.10:FF:000001">
    <property type="entry name" value="Acyl-CoA dehydrogenase"/>
    <property type="match status" value="1"/>
</dbReference>
<dbReference type="Gene3D" id="2.40.110.10">
    <property type="entry name" value="Butyryl-CoA Dehydrogenase, subunit A, domain 2"/>
    <property type="match status" value="1"/>
</dbReference>
<dbReference type="RefSeq" id="WP_038089201.1">
    <property type="nucleotide sequence ID" value="NZ_JMIR01000017.1"/>
</dbReference>
<keyword evidence="5 6" id="KW-0560">Oxidoreductase</keyword>
<dbReference type="GO" id="GO:0050660">
    <property type="term" value="F:flavin adenine dinucleotide binding"/>
    <property type="evidence" value="ECO:0007669"/>
    <property type="project" value="InterPro"/>
</dbReference>
<evidence type="ECO:0000256" key="2">
    <source>
        <dbReference type="ARBA" id="ARBA00009347"/>
    </source>
</evidence>
<name>A0A074LSS3_9BACL</name>
<dbReference type="OrthoDB" id="2985879at2"/>
<dbReference type="SUPFAM" id="SSF56645">
    <property type="entry name" value="Acyl-CoA dehydrogenase NM domain-like"/>
    <property type="match status" value="1"/>
</dbReference>
<evidence type="ECO:0000256" key="6">
    <source>
        <dbReference type="RuleBase" id="RU362125"/>
    </source>
</evidence>
<comment type="caution">
    <text evidence="10">The sequence shown here is derived from an EMBL/GenBank/DDBJ whole genome shotgun (WGS) entry which is preliminary data.</text>
</comment>
<evidence type="ECO:0000313" key="11">
    <source>
        <dbReference type="Proteomes" id="UP000027931"/>
    </source>
</evidence>
<dbReference type="Proteomes" id="UP000027931">
    <property type="component" value="Unassembled WGS sequence"/>
</dbReference>
<proteinExistence type="inferred from homology"/>
<dbReference type="InterPro" id="IPR006091">
    <property type="entry name" value="Acyl-CoA_Oxase/DH_mid-dom"/>
</dbReference>
<dbReference type="PROSITE" id="PS00072">
    <property type="entry name" value="ACYL_COA_DH_1"/>
    <property type="match status" value="1"/>
</dbReference>
<sequence length="381" mass="42535">MPHLYLQDEHHMFRKAVRKFLEREAVPFYDEWEENRLIPRSFWEKLGSQGYLCADVDEAYGGAGADWGYSVVLNEELERVGSSTVGIMLHSDIVVPYISAFGSEEQKQRWLPGCVSGEIITAIAMTEPGAGSDLAGIRTTAVRDGDHYILNGQKTFITNGIHADLVLVACKTDPKAQPAYKGISLLLVERDTPGFSRGRKLNKVGLHAQDTAELIFEDCRVPAINLLGEEGRGFKYMMEKLQQERLVVAIAAQVSAEEMLRQTIDYVKSREAFGKSVSKFQNTQFTIAELATEIEVGRAFLDQLIAEHISGADVVTKVSMSKWWTTEMAKRVASQCLQLHGGYGYMEEYPIARRFRDIPVSAIYAGSNEIMKVIIAKNLGL</sequence>
<dbReference type="FunFam" id="1.10.540.10:FF:000009">
    <property type="entry name" value="Probable acyl-CoA dehydrogenase"/>
    <property type="match status" value="1"/>
</dbReference>
<dbReference type="Gene3D" id="1.20.140.10">
    <property type="entry name" value="Butyryl-CoA Dehydrogenase, subunit A, domain 3"/>
    <property type="match status" value="1"/>
</dbReference>
<gene>
    <name evidence="10" type="ORF">EL26_13245</name>
</gene>
<dbReference type="InterPro" id="IPR006089">
    <property type="entry name" value="Acyl-CoA_DH_CS"/>
</dbReference>